<dbReference type="InterPro" id="IPR050833">
    <property type="entry name" value="Poly_Biosynth_Transport"/>
</dbReference>
<reference evidence="7 8" key="1">
    <citation type="submission" date="2018-08" db="EMBL/GenBank/DDBJ databases">
        <title>A genome reference for cultivated species of the human gut microbiota.</title>
        <authorList>
            <person name="Zou Y."/>
            <person name="Xue W."/>
            <person name="Luo G."/>
        </authorList>
    </citation>
    <scope>NUCLEOTIDE SEQUENCE [LARGE SCALE GENOMIC DNA]</scope>
    <source>
        <strain evidence="7 8">AM30-26</strain>
    </source>
</reference>
<feature type="transmembrane region" description="Helical" evidence="6">
    <location>
        <begin position="324"/>
        <end position="347"/>
    </location>
</feature>
<dbReference type="PANTHER" id="PTHR30250">
    <property type="entry name" value="PST FAMILY PREDICTED COLANIC ACID TRANSPORTER"/>
    <property type="match status" value="1"/>
</dbReference>
<protein>
    <recommendedName>
        <fullName evidence="9">Polysaccharide biosynthesis protein</fullName>
    </recommendedName>
</protein>
<accession>A0A414HA78</accession>
<dbReference type="AlphaFoldDB" id="A0A414HA78"/>
<feature type="transmembrane region" description="Helical" evidence="6">
    <location>
        <begin position="252"/>
        <end position="269"/>
    </location>
</feature>
<evidence type="ECO:0000256" key="1">
    <source>
        <dbReference type="ARBA" id="ARBA00004651"/>
    </source>
</evidence>
<feature type="transmembrane region" description="Helical" evidence="6">
    <location>
        <begin position="166"/>
        <end position="187"/>
    </location>
</feature>
<evidence type="ECO:0000256" key="6">
    <source>
        <dbReference type="SAM" id="Phobius"/>
    </source>
</evidence>
<comment type="subcellular location">
    <subcellularLocation>
        <location evidence="1">Cell membrane</location>
        <topology evidence="1">Multi-pass membrane protein</topology>
    </subcellularLocation>
</comment>
<evidence type="ECO:0000256" key="2">
    <source>
        <dbReference type="ARBA" id="ARBA00022475"/>
    </source>
</evidence>
<gene>
    <name evidence="7" type="ORF">DW780_26025</name>
</gene>
<evidence type="ECO:0000256" key="5">
    <source>
        <dbReference type="ARBA" id="ARBA00023136"/>
    </source>
</evidence>
<evidence type="ECO:0000313" key="7">
    <source>
        <dbReference type="EMBL" id="RHD80666.1"/>
    </source>
</evidence>
<keyword evidence="4 6" id="KW-1133">Transmembrane helix</keyword>
<organism evidence="7 8">
    <name type="scientific">Bacteroides thetaiotaomicron</name>
    <dbReference type="NCBI Taxonomy" id="818"/>
    <lineage>
        <taxon>Bacteria</taxon>
        <taxon>Pseudomonadati</taxon>
        <taxon>Bacteroidota</taxon>
        <taxon>Bacteroidia</taxon>
        <taxon>Bacteroidales</taxon>
        <taxon>Bacteroidaceae</taxon>
        <taxon>Bacteroides</taxon>
    </lineage>
</organism>
<feature type="transmembrane region" description="Helical" evidence="6">
    <location>
        <begin position="141"/>
        <end position="159"/>
    </location>
</feature>
<evidence type="ECO:0000256" key="4">
    <source>
        <dbReference type="ARBA" id="ARBA00022989"/>
    </source>
</evidence>
<feature type="transmembrane region" description="Helical" evidence="6">
    <location>
        <begin position="450"/>
        <end position="466"/>
    </location>
</feature>
<dbReference type="EMBL" id="QSJP01000037">
    <property type="protein sequence ID" value="RHD80666.1"/>
    <property type="molecule type" value="Genomic_DNA"/>
</dbReference>
<feature type="transmembrane region" description="Helical" evidence="6">
    <location>
        <begin position="353"/>
        <end position="378"/>
    </location>
</feature>
<feature type="transmembrane region" description="Helical" evidence="6">
    <location>
        <begin position="413"/>
        <end position="430"/>
    </location>
</feature>
<dbReference type="GO" id="GO:0005886">
    <property type="term" value="C:plasma membrane"/>
    <property type="evidence" value="ECO:0007669"/>
    <property type="project" value="UniProtKB-SubCell"/>
</dbReference>
<dbReference type="PANTHER" id="PTHR30250:SF28">
    <property type="entry name" value="POLYSACCHARIDE BIOSYNTHESIS PROTEIN"/>
    <property type="match status" value="1"/>
</dbReference>
<feature type="transmembrane region" description="Helical" evidence="6">
    <location>
        <begin position="45"/>
        <end position="63"/>
    </location>
</feature>
<evidence type="ECO:0000256" key="3">
    <source>
        <dbReference type="ARBA" id="ARBA00022692"/>
    </source>
</evidence>
<feature type="transmembrane region" description="Helical" evidence="6">
    <location>
        <begin position="390"/>
        <end position="407"/>
    </location>
</feature>
<comment type="caution">
    <text evidence="7">The sequence shown here is derived from an EMBL/GenBank/DDBJ whole genome shotgun (WGS) entry which is preliminary data.</text>
</comment>
<feature type="transmembrane region" description="Helical" evidence="6">
    <location>
        <begin position="101"/>
        <end position="121"/>
    </location>
</feature>
<dbReference type="Proteomes" id="UP000284785">
    <property type="component" value="Unassembled WGS sequence"/>
</dbReference>
<keyword evidence="5 6" id="KW-0472">Membrane</keyword>
<evidence type="ECO:0008006" key="9">
    <source>
        <dbReference type="Google" id="ProtNLM"/>
    </source>
</evidence>
<feature type="transmembrane region" description="Helical" evidence="6">
    <location>
        <begin position="281"/>
        <end position="300"/>
    </location>
</feature>
<dbReference type="Pfam" id="PF13440">
    <property type="entry name" value="Polysacc_synt_3"/>
    <property type="match status" value="1"/>
</dbReference>
<name>A0A414HA78_BACT4</name>
<keyword evidence="2" id="KW-1003">Cell membrane</keyword>
<keyword evidence="3 6" id="KW-0812">Transmembrane</keyword>
<evidence type="ECO:0000313" key="8">
    <source>
        <dbReference type="Proteomes" id="UP000284785"/>
    </source>
</evidence>
<feature type="transmembrane region" description="Helical" evidence="6">
    <location>
        <begin position="69"/>
        <end position="89"/>
    </location>
</feature>
<proteinExistence type="predicted"/>
<sequence>MVEKAFLYIMFLQPRNIAFDMKSILFNIRENALIKNTLKLSASNVALMFLPLLVTPILSRLYTPEEYGVWGVFSGVLFILNSFIFLSYENTIVKSNNDREIPNLLFLCIVISLIISLLSSITFSVGKLLEISFFLNYPNVLYLFFALISSACFTLTICLSNRYKNYGAMSIANTTNGLSQAIIRILWGVYPLVGLGLIIGNILAHVIACVLLIFLIRPIIREISWSSLSYVNIKKTALLYKKFPLYDAPARFLEFTVGNIVIIILSFFYGDNELGCFSMVMQFILLPIAIIGSAMGNVYYRELSENSDVPDIIKESTRKANRMSLYLSILPIMFLALGGDKLLVLFLGAKWMAAGRMALCLAIYSVPVIISEPLLPIFRVLDKQEVRFQFNILNLVVSVGALVVSSVLFDNIYISLFFYSLFYAIIRFSIYRKILNIARLSFVEIDKKTVVLILLCYLTLLCRFLIEIV</sequence>
<feature type="transmembrane region" description="Helical" evidence="6">
    <location>
        <begin position="193"/>
        <end position="216"/>
    </location>
</feature>